<accession>A0A0L9U0H5</accession>
<reference evidence="9" key="1">
    <citation type="journal article" date="2015" name="Proc. Natl. Acad. Sci. U.S.A.">
        <title>Genome sequencing of adzuki bean (Vigna angularis) provides insight into high starch and low fat accumulation and domestication.</title>
        <authorList>
            <person name="Yang K."/>
            <person name="Tian Z."/>
            <person name="Chen C."/>
            <person name="Luo L."/>
            <person name="Zhao B."/>
            <person name="Wang Z."/>
            <person name="Yu L."/>
            <person name="Li Y."/>
            <person name="Sun Y."/>
            <person name="Li W."/>
            <person name="Chen Y."/>
            <person name="Li Y."/>
            <person name="Zhang Y."/>
            <person name="Ai D."/>
            <person name="Zhao J."/>
            <person name="Shang C."/>
            <person name="Ma Y."/>
            <person name="Wu B."/>
            <person name="Wang M."/>
            <person name="Gao L."/>
            <person name="Sun D."/>
            <person name="Zhang P."/>
            <person name="Guo F."/>
            <person name="Wang W."/>
            <person name="Li Y."/>
            <person name="Wang J."/>
            <person name="Varshney R.K."/>
            <person name="Wang J."/>
            <person name="Ling H.Q."/>
            <person name="Wan P."/>
        </authorList>
    </citation>
    <scope>NUCLEOTIDE SEQUENCE</scope>
    <source>
        <strain evidence="9">cv. Jingnong 6</strain>
    </source>
</reference>
<evidence type="ECO:0000313" key="9">
    <source>
        <dbReference type="Proteomes" id="UP000053144"/>
    </source>
</evidence>
<organism evidence="8 9">
    <name type="scientific">Phaseolus angularis</name>
    <name type="common">Azuki bean</name>
    <name type="synonym">Vigna angularis</name>
    <dbReference type="NCBI Taxonomy" id="3914"/>
    <lineage>
        <taxon>Eukaryota</taxon>
        <taxon>Viridiplantae</taxon>
        <taxon>Streptophyta</taxon>
        <taxon>Embryophyta</taxon>
        <taxon>Tracheophyta</taxon>
        <taxon>Spermatophyta</taxon>
        <taxon>Magnoliopsida</taxon>
        <taxon>eudicotyledons</taxon>
        <taxon>Gunneridae</taxon>
        <taxon>Pentapetalae</taxon>
        <taxon>rosids</taxon>
        <taxon>fabids</taxon>
        <taxon>Fabales</taxon>
        <taxon>Fabaceae</taxon>
        <taxon>Papilionoideae</taxon>
        <taxon>50 kb inversion clade</taxon>
        <taxon>NPAAA clade</taxon>
        <taxon>indigoferoid/millettioid clade</taxon>
        <taxon>Phaseoleae</taxon>
        <taxon>Vigna</taxon>
    </lineage>
</organism>
<dbReference type="OMA" id="TLWYLFE"/>
<evidence type="ECO:0000256" key="4">
    <source>
        <dbReference type="ARBA" id="ARBA00022989"/>
    </source>
</evidence>
<dbReference type="STRING" id="3914.A0A0L9U0H5"/>
<evidence type="ECO:0000256" key="6">
    <source>
        <dbReference type="RuleBase" id="RU363132"/>
    </source>
</evidence>
<gene>
    <name evidence="8" type="ORF">LR48_Vigan02g241100</name>
</gene>
<dbReference type="InterPro" id="IPR003388">
    <property type="entry name" value="Reticulon"/>
</dbReference>
<dbReference type="Proteomes" id="UP000053144">
    <property type="component" value="Chromosome 2"/>
</dbReference>
<comment type="subcellular location">
    <subcellularLocation>
        <location evidence="1 6">Endoplasmic reticulum membrane</location>
        <topology evidence="1 6">Multi-pass membrane protein</topology>
    </subcellularLocation>
</comment>
<dbReference type="GO" id="GO:0005789">
    <property type="term" value="C:endoplasmic reticulum membrane"/>
    <property type="evidence" value="ECO:0007669"/>
    <property type="project" value="UniProtKB-SubCell"/>
</dbReference>
<evidence type="ECO:0000256" key="1">
    <source>
        <dbReference type="ARBA" id="ARBA00004477"/>
    </source>
</evidence>
<dbReference type="AlphaFoldDB" id="A0A0L9U0H5"/>
<dbReference type="InterPro" id="IPR045064">
    <property type="entry name" value="Reticulon-like"/>
</dbReference>
<dbReference type="PROSITE" id="PS50845">
    <property type="entry name" value="RETICULON"/>
    <property type="match status" value="1"/>
</dbReference>
<dbReference type="GO" id="GO:0009617">
    <property type="term" value="P:response to bacterium"/>
    <property type="evidence" value="ECO:0007669"/>
    <property type="project" value="InterPro"/>
</dbReference>
<evidence type="ECO:0000313" key="8">
    <source>
        <dbReference type="EMBL" id="KOM36261.1"/>
    </source>
</evidence>
<keyword evidence="3 6" id="KW-0256">Endoplasmic reticulum</keyword>
<name>A0A0L9U0H5_PHAAN</name>
<keyword evidence="2 6" id="KW-0812">Transmembrane</keyword>
<dbReference type="Gramene" id="KOM36261">
    <property type="protein sequence ID" value="KOM36261"/>
    <property type="gene ID" value="LR48_Vigan02g241100"/>
</dbReference>
<sequence>MGDSQRISVHRLLGQGLVADVVLWKNWRGAAALLVSSSTLWYLFERAGYNFLSFVANVVLLLVLILFFWAKAANLLNSRPLPPLPDLEISEETVAKVADAVQIWMNRALTVAHDIAIERNLLLCVQVVGGLWAISFVGSLFNFLTLIYVCVLLSLSLPVLYDKYQDQIDDRLCVIYGTIQTRYKKIHSIVLSKIPNQSNKEKKAQ</sequence>
<keyword evidence="5 6" id="KW-0472">Membrane</keyword>
<dbReference type="PANTHER" id="PTHR10994:SF154">
    <property type="entry name" value="RETICULON-LIKE PROTEIN B11"/>
    <property type="match status" value="1"/>
</dbReference>
<dbReference type="PANTHER" id="PTHR10994">
    <property type="entry name" value="RETICULON"/>
    <property type="match status" value="1"/>
</dbReference>
<feature type="transmembrane region" description="Helical" evidence="6">
    <location>
        <begin position="51"/>
        <end position="70"/>
    </location>
</feature>
<evidence type="ECO:0000256" key="3">
    <source>
        <dbReference type="ARBA" id="ARBA00022824"/>
    </source>
</evidence>
<feature type="domain" description="Reticulon" evidence="7">
    <location>
        <begin position="18"/>
        <end position="205"/>
    </location>
</feature>
<dbReference type="EMBL" id="CM003372">
    <property type="protein sequence ID" value="KOM36261.1"/>
    <property type="molecule type" value="Genomic_DNA"/>
</dbReference>
<evidence type="ECO:0000259" key="7">
    <source>
        <dbReference type="PROSITE" id="PS50845"/>
    </source>
</evidence>
<feature type="transmembrane region" description="Helical" evidence="6">
    <location>
        <begin position="140"/>
        <end position="161"/>
    </location>
</feature>
<dbReference type="Pfam" id="PF02453">
    <property type="entry name" value="Reticulon"/>
    <property type="match status" value="1"/>
</dbReference>
<evidence type="ECO:0000256" key="5">
    <source>
        <dbReference type="ARBA" id="ARBA00023136"/>
    </source>
</evidence>
<protein>
    <recommendedName>
        <fullName evidence="6">Reticulon-like protein</fullName>
    </recommendedName>
</protein>
<keyword evidence="4 6" id="KW-1133">Transmembrane helix</keyword>
<evidence type="ECO:0000256" key="2">
    <source>
        <dbReference type="ARBA" id="ARBA00022692"/>
    </source>
</evidence>
<proteinExistence type="predicted"/>